<dbReference type="PANTHER" id="PTHR11104">
    <property type="entry name" value="AMINOGLYCOSIDE N3-ACETYLTRANSFERASE"/>
    <property type="match status" value="1"/>
</dbReference>
<comment type="similarity">
    <text evidence="1 5">Belongs to the antibiotic N-acetyltransferase family.</text>
</comment>
<accession>A0ABW5QLQ5</accession>
<keyword evidence="4 5" id="KW-0012">Acyltransferase</keyword>
<evidence type="ECO:0000313" key="7">
    <source>
        <dbReference type="Proteomes" id="UP001597521"/>
    </source>
</evidence>
<evidence type="ECO:0000256" key="1">
    <source>
        <dbReference type="ARBA" id="ARBA00006383"/>
    </source>
</evidence>
<evidence type="ECO:0000256" key="4">
    <source>
        <dbReference type="ARBA" id="ARBA00023315"/>
    </source>
</evidence>
<keyword evidence="5" id="KW-0046">Antibiotic resistance</keyword>
<sequence>MSEADIIARTKVPATRESLQHDLPKLGVRAGDTLLVHCSMRAMGWVCGGQVAVLQALFDAVGDDGTLVMPSHSTGLTEPANWSAPPVPLEWIETIRSTMPAYEAATTPTRNMGAVAEAFRTWPGVRRSAHPASSMAAWGRHAQEIVARHELSDPLGPTSPLGELHRLDAKVLLIGVEFNRCTALHLAEHIRWPDRSTTKEGAPIIVAGEREWVTFDVPQIMDDDEFLMVGEAALASGVAARGSIAQARCVITRMQQLVGFAVQHWSGRDHPASASHRHRQT</sequence>
<organism evidence="6 7">
    <name type="scientific">Devosia albogilva</name>
    <dbReference type="NCBI Taxonomy" id="429726"/>
    <lineage>
        <taxon>Bacteria</taxon>
        <taxon>Pseudomonadati</taxon>
        <taxon>Pseudomonadota</taxon>
        <taxon>Alphaproteobacteria</taxon>
        <taxon>Hyphomicrobiales</taxon>
        <taxon>Devosiaceae</taxon>
        <taxon>Devosia</taxon>
    </lineage>
</organism>
<dbReference type="RefSeq" id="WP_386833879.1">
    <property type="nucleotide sequence ID" value="NZ_JBHUNP010000001.1"/>
</dbReference>
<reference evidence="7" key="1">
    <citation type="journal article" date="2019" name="Int. J. Syst. Evol. Microbiol.">
        <title>The Global Catalogue of Microorganisms (GCM) 10K type strain sequencing project: providing services to taxonomists for standard genome sequencing and annotation.</title>
        <authorList>
            <consortium name="The Broad Institute Genomics Platform"/>
            <consortium name="The Broad Institute Genome Sequencing Center for Infectious Disease"/>
            <person name="Wu L."/>
            <person name="Ma J."/>
        </authorList>
    </citation>
    <scope>NUCLEOTIDE SEQUENCE [LARGE SCALE GENOMIC DNA]</scope>
    <source>
        <strain evidence="7">CCM 7427</strain>
    </source>
</reference>
<dbReference type="SUPFAM" id="SSF110710">
    <property type="entry name" value="TTHA0583/YokD-like"/>
    <property type="match status" value="1"/>
</dbReference>
<evidence type="ECO:0000256" key="5">
    <source>
        <dbReference type="RuleBase" id="RU365031"/>
    </source>
</evidence>
<dbReference type="InterPro" id="IPR003679">
    <property type="entry name" value="Amioglycoside_AcTrfase"/>
</dbReference>
<comment type="catalytic activity">
    <reaction evidence="5">
        <text>a 2-deoxystreptamine antibiotic + acetyl-CoA = an N(3)-acetyl-2-deoxystreptamine antibiotic + CoA + H(+)</text>
        <dbReference type="Rhea" id="RHEA:12665"/>
        <dbReference type="ChEBI" id="CHEBI:15378"/>
        <dbReference type="ChEBI" id="CHEBI:57287"/>
        <dbReference type="ChEBI" id="CHEBI:57288"/>
        <dbReference type="ChEBI" id="CHEBI:57921"/>
        <dbReference type="ChEBI" id="CHEBI:77452"/>
        <dbReference type="EC" id="2.3.1.81"/>
    </reaction>
</comment>
<dbReference type="Proteomes" id="UP001597521">
    <property type="component" value="Unassembled WGS sequence"/>
</dbReference>
<protein>
    <recommendedName>
        <fullName evidence="2 5">Aminoglycoside N(3)-acetyltransferase</fullName>
        <ecNumber evidence="5">2.3.1.-</ecNumber>
    </recommendedName>
</protein>
<proteinExistence type="inferred from homology"/>
<keyword evidence="3 5" id="KW-0808">Transferase</keyword>
<dbReference type="EC" id="2.3.1.-" evidence="5"/>
<evidence type="ECO:0000256" key="3">
    <source>
        <dbReference type="ARBA" id="ARBA00022679"/>
    </source>
</evidence>
<name>A0ABW5QLQ5_9HYPH</name>
<dbReference type="EMBL" id="JBHUNP010000001">
    <property type="protein sequence ID" value="MFD2648643.1"/>
    <property type="molecule type" value="Genomic_DNA"/>
</dbReference>
<gene>
    <name evidence="6" type="ORF">ACFSX5_12660</name>
</gene>
<dbReference type="PANTHER" id="PTHR11104:SF0">
    <property type="entry name" value="SPBETA PROPHAGE-DERIVED AMINOGLYCOSIDE N(3')-ACETYLTRANSFERASE-LIKE PROTEIN YOKD"/>
    <property type="match status" value="1"/>
</dbReference>
<keyword evidence="7" id="KW-1185">Reference proteome</keyword>
<comment type="caution">
    <text evidence="6">The sequence shown here is derived from an EMBL/GenBank/DDBJ whole genome shotgun (WGS) entry which is preliminary data.</text>
</comment>
<evidence type="ECO:0000313" key="6">
    <source>
        <dbReference type="EMBL" id="MFD2648643.1"/>
    </source>
</evidence>
<dbReference type="InterPro" id="IPR028345">
    <property type="entry name" value="Antibiotic_NAT-like"/>
</dbReference>
<dbReference type="Pfam" id="PF02522">
    <property type="entry name" value="Antibiotic_NAT"/>
    <property type="match status" value="1"/>
</dbReference>
<evidence type="ECO:0000256" key="2">
    <source>
        <dbReference type="ARBA" id="ARBA00012882"/>
    </source>
</evidence>